<evidence type="ECO:0000256" key="4">
    <source>
        <dbReference type="SAM" id="Phobius"/>
    </source>
</evidence>
<dbReference type="SMART" id="SM00283">
    <property type="entry name" value="MA"/>
    <property type="match status" value="1"/>
</dbReference>
<evidence type="ECO:0000256" key="3">
    <source>
        <dbReference type="PROSITE-ProRule" id="PRU00284"/>
    </source>
</evidence>
<dbReference type="CDD" id="cd11386">
    <property type="entry name" value="MCP_signal"/>
    <property type="match status" value="1"/>
</dbReference>
<dbReference type="RefSeq" id="WP_250194795.1">
    <property type="nucleotide sequence ID" value="NZ_CP097635.1"/>
</dbReference>
<dbReference type="InterPro" id="IPR004090">
    <property type="entry name" value="Chemotax_Me-accpt_rcpt"/>
</dbReference>
<dbReference type="PROSITE" id="PS50111">
    <property type="entry name" value="CHEMOTAXIS_TRANSDUC_2"/>
    <property type="match status" value="1"/>
</dbReference>
<evidence type="ECO:0000259" key="5">
    <source>
        <dbReference type="PROSITE" id="PS50111"/>
    </source>
</evidence>
<dbReference type="PRINTS" id="PR00260">
    <property type="entry name" value="CHEMTRNSDUCR"/>
</dbReference>
<keyword evidence="1" id="KW-0488">Methylation</keyword>
<dbReference type="Pfam" id="PF00015">
    <property type="entry name" value="MCPsignal"/>
    <property type="match status" value="1"/>
</dbReference>
<dbReference type="Gene3D" id="1.10.287.950">
    <property type="entry name" value="Methyl-accepting chemotaxis protein"/>
    <property type="match status" value="1"/>
</dbReference>
<dbReference type="InterPro" id="IPR004089">
    <property type="entry name" value="MCPsignal_dom"/>
</dbReference>
<evidence type="ECO:0000313" key="7">
    <source>
        <dbReference type="Proteomes" id="UP001056201"/>
    </source>
</evidence>
<evidence type="ECO:0000256" key="1">
    <source>
        <dbReference type="ARBA" id="ARBA00022481"/>
    </source>
</evidence>
<dbReference type="Pfam" id="PF12729">
    <property type="entry name" value="4HB_MCP_1"/>
    <property type="match status" value="1"/>
</dbReference>
<dbReference type="Proteomes" id="UP001056201">
    <property type="component" value="Chromosome 1"/>
</dbReference>
<keyword evidence="4" id="KW-1133">Transmembrane helix</keyword>
<gene>
    <name evidence="6" type="ORF">MW290_11515</name>
</gene>
<evidence type="ECO:0000313" key="6">
    <source>
        <dbReference type="EMBL" id="URI06532.1"/>
    </source>
</evidence>
<evidence type="ECO:0000256" key="2">
    <source>
        <dbReference type="ARBA" id="ARBA00029447"/>
    </source>
</evidence>
<protein>
    <submittedName>
        <fullName evidence="6">Methyl-accepting chemotaxis protein</fullName>
    </submittedName>
</protein>
<name>A0ABY4S0P1_AQUTE</name>
<reference evidence="6" key="1">
    <citation type="submission" date="2022-05" db="EMBL/GenBank/DDBJ databases">
        <title>An RpoN-dependent PEP-CTERM gene is involved in floc formation of an Aquincola tertiaricarbonis strain.</title>
        <authorList>
            <person name="Qiu D."/>
            <person name="Xia M."/>
        </authorList>
    </citation>
    <scope>NUCLEOTIDE SEQUENCE</scope>
    <source>
        <strain evidence="6">RN12</strain>
    </source>
</reference>
<keyword evidence="3" id="KW-0807">Transducer</keyword>
<dbReference type="EMBL" id="CP097635">
    <property type="protein sequence ID" value="URI06532.1"/>
    <property type="molecule type" value="Genomic_DNA"/>
</dbReference>
<feature type="domain" description="Methyl-accepting transducer" evidence="5">
    <location>
        <begin position="273"/>
        <end position="502"/>
    </location>
</feature>
<comment type="similarity">
    <text evidence="2">Belongs to the methyl-accepting chemotaxis (MCP) protein family.</text>
</comment>
<dbReference type="PANTHER" id="PTHR43531">
    <property type="entry name" value="PROTEIN ICFG"/>
    <property type="match status" value="1"/>
</dbReference>
<dbReference type="SUPFAM" id="SSF58104">
    <property type="entry name" value="Methyl-accepting chemotaxis protein (MCP) signaling domain"/>
    <property type="match status" value="1"/>
</dbReference>
<dbReference type="InterPro" id="IPR024478">
    <property type="entry name" value="HlyB_4HB_MCP"/>
</dbReference>
<keyword evidence="7" id="KW-1185">Reference proteome</keyword>
<sequence length="518" mass="54934">MNLLKSLALSKKLLILIAFFVCSLITVGAIGITQLRSVSASQSEMYTGTVVPLRLVVDGGRQAAVHFRRMYPFILKPDAKSREQTLSQNEKTQASVEAAISYLVSESPTPEMRRTGDELKQVWGTYMASVNRLYALGQAGNNDGAMEELKASTDPLHVKVRELFINAGKLQEAYAQASAERVTHLVDTTATWILGMVLGGAVIGGALGLFMTRSVMQQLGADPKDTIQAATVIASGDLRVHFQTQPSDQSSLMFQLDRMRLQLAGLIQQVRQSAESVSTAAGEISAGTNDLSMRTEQQASALEETAASMEQLGSASSLNSDNARLATQLSGRASQVAIEAGEVVDEVVKTMKAINESSTKISEITSVIDGIAFQTNILALNAAVEAARAGEQGRGFAVVAGEVRSLAQRSAEAAKEIKSLISASTERVEQGSLLVDKTGATMSEVVSSIQRVSEIVTEISAASGEQSSGVAQVSEAVQQLDHATQQNAALVEQSAAASESLRSQAVQLVDAVKVFRLG</sequence>
<feature type="transmembrane region" description="Helical" evidence="4">
    <location>
        <begin position="190"/>
        <end position="210"/>
    </location>
</feature>
<dbReference type="InterPro" id="IPR051310">
    <property type="entry name" value="MCP_chemotaxis"/>
</dbReference>
<keyword evidence="4" id="KW-0472">Membrane</keyword>
<keyword evidence="4" id="KW-0812">Transmembrane</keyword>
<proteinExistence type="inferred from homology"/>
<accession>A0ABY4S0P1</accession>
<organism evidence="6 7">
    <name type="scientific">Aquincola tertiaricarbonis</name>
    <dbReference type="NCBI Taxonomy" id="391953"/>
    <lineage>
        <taxon>Bacteria</taxon>
        <taxon>Pseudomonadati</taxon>
        <taxon>Pseudomonadota</taxon>
        <taxon>Betaproteobacteria</taxon>
        <taxon>Burkholderiales</taxon>
        <taxon>Sphaerotilaceae</taxon>
        <taxon>Aquincola</taxon>
    </lineage>
</organism>
<dbReference type="PANTHER" id="PTHR43531:SF14">
    <property type="entry name" value="METHYL-ACCEPTING CHEMOTAXIS PROTEIN I-RELATED"/>
    <property type="match status" value="1"/>
</dbReference>